<feature type="transmembrane region" description="Helical" evidence="1">
    <location>
        <begin position="232"/>
        <end position="251"/>
    </location>
</feature>
<gene>
    <name evidence="2" type="ORF">SPHA_47738</name>
</gene>
<dbReference type="Proteomes" id="UP000597762">
    <property type="component" value="Unassembled WGS sequence"/>
</dbReference>
<keyword evidence="3" id="KW-1185">Reference proteome</keyword>
<sequence>MAGSCAVNENPCEEFGRDEEEGDFSVVVAHKIITLPLPERKDDIGSPLTRTFLHHPRLVDDQQPVDHVVPTSLEFGVSGGGGGVEVITVGRRRLATARKVRHVPYDSLAGSTFSFRKLVVLVELAVNLGRDVLCNVPSAILGYVEGETSGRTTLYNAVGLVGDPGMPGPGYMPSLFLLPLLAFAPSLASLSFRLPLLAFAPSLASLSLRSFSCLSVKFLSVFSFRCRDSHRSLFLLLVLLLPVLVTIPLFFRPLLPYFIFFFILSCLPVFILCRFPLDSCLTLIYVHHVNMKPYLLTMLLYQRYCFLSFFMATPPFHLAFFHFT</sequence>
<evidence type="ECO:0000313" key="3">
    <source>
        <dbReference type="Proteomes" id="UP000597762"/>
    </source>
</evidence>
<comment type="caution">
    <text evidence="2">The sequence shown here is derived from an EMBL/GenBank/DDBJ whole genome shotgun (WGS) entry which is preliminary data.</text>
</comment>
<name>A0A812D582_ACAPH</name>
<dbReference type="AlphaFoldDB" id="A0A812D582"/>
<accession>A0A812D582</accession>
<proteinExistence type="predicted"/>
<protein>
    <submittedName>
        <fullName evidence="2">Uncharacterized protein</fullName>
    </submittedName>
</protein>
<evidence type="ECO:0000256" key="1">
    <source>
        <dbReference type="SAM" id="Phobius"/>
    </source>
</evidence>
<evidence type="ECO:0000313" key="2">
    <source>
        <dbReference type="EMBL" id="CAE1289612.1"/>
    </source>
</evidence>
<organism evidence="2 3">
    <name type="scientific">Acanthosepion pharaonis</name>
    <name type="common">Pharaoh cuttlefish</name>
    <name type="synonym">Sepia pharaonis</name>
    <dbReference type="NCBI Taxonomy" id="158019"/>
    <lineage>
        <taxon>Eukaryota</taxon>
        <taxon>Metazoa</taxon>
        <taxon>Spiralia</taxon>
        <taxon>Lophotrochozoa</taxon>
        <taxon>Mollusca</taxon>
        <taxon>Cephalopoda</taxon>
        <taxon>Coleoidea</taxon>
        <taxon>Decapodiformes</taxon>
        <taxon>Sepiida</taxon>
        <taxon>Sepiina</taxon>
        <taxon>Sepiidae</taxon>
        <taxon>Acanthosepion</taxon>
    </lineage>
</organism>
<keyword evidence="1" id="KW-0812">Transmembrane</keyword>
<keyword evidence="1" id="KW-1133">Transmembrane helix</keyword>
<feature type="transmembrane region" description="Helical" evidence="1">
    <location>
        <begin position="257"/>
        <end position="284"/>
    </location>
</feature>
<reference evidence="2" key="1">
    <citation type="submission" date="2021-01" db="EMBL/GenBank/DDBJ databases">
        <authorList>
            <person name="Li R."/>
            <person name="Bekaert M."/>
        </authorList>
    </citation>
    <scope>NUCLEOTIDE SEQUENCE</scope>
    <source>
        <strain evidence="2">Farmed</strain>
    </source>
</reference>
<dbReference type="EMBL" id="CAHIKZ030002614">
    <property type="protein sequence ID" value="CAE1289612.1"/>
    <property type="molecule type" value="Genomic_DNA"/>
</dbReference>
<keyword evidence="1" id="KW-0472">Membrane</keyword>
<feature type="transmembrane region" description="Helical" evidence="1">
    <location>
        <begin position="304"/>
        <end position="323"/>
    </location>
</feature>